<dbReference type="STRING" id="293614.A1C_06635"/>
<sequence length="74" mass="8523">MTKKNEETLEIGIAFSLLLFNKEKAQEYANQLTEEKQQEISANYSTDNKAENIDELIEQYDAKEISTAKTTKTF</sequence>
<proteinExistence type="predicted"/>
<keyword evidence="2" id="KW-1185">Reference proteome</keyword>
<evidence type="ECO:0000313" key="2">
    <source>
        <dbReference type="Proteomes" id="UP000006830"/>
    </source>
</evidence>
<evidence type="ECO:0000313" key="1">
    <source>
        <dbReference type="EMBL" id="ABV75550.1"/>
    </source>
</evidence>
<dbReference type="RefSeq" id="WP_012150179.1">
    <property type="nucleotide sequence ID" value="NC_009881.1"/>
</dbReference>
<accession>A8GQ75</accession>
<dbReference type="HOGENOM" id="CLU_2685464_0_0_5"/>
<gene>
    <name evidence="1" type="ordered locus">A1C_06635</name>
</gene>
<dbReference type="EMBL" id="CP000847">
    <property type="protein sequence ID" value="ABV75550.1"/>
    <property type="molecule type" value="Genomic_DNA"/>
</dbReference>
<protein>
    <submittedName>
        <fullName evidence="1">Uncharacterized protein</fullName>
    </submittedName>
</protein>
<dbReference type="Proteomes" id="UP000006830">
    <property type="component" value="Chromosome"/>
</dbReference>
<name>A8GQ75_RICAH</name>
<dbReference type="KEGG" id="rak:A1C_06635"/>
<organism evidence="1 2">
    <name type="scientific">Rickettsia akari (strain Hartford)</name>
    <dbReference type="NCBI Taxonomy" id="293614"/>
    <lineage>
        <taxon>Bacteria</taxon>
        <taxon>Pseudomonadati</taxon>
        <taxon>Pseudomonadota</taxon>
        <taxon>Alphaproteobacteria</taxon>
        <taxon>Rickettsiales</taxon>
        <taxon>Rickettsiaceae</taxon>
        <taxon>Rickettsieae</taxon>
        <taxon>Rickettsia</taxon>
        <taxon>spotted fever group</taxon>
    </lineage>
</organism>
<dbReference type="AlphaFoldDB" id="A8GQ75"/>
<reference evidence="1" key="1">
    <citation type="submission" date="2007-09" db="EMBL/GenBank/DDBJ databases">
        <title>Complete Genome Sequence of Rickettsia akari.</title>
        <authorList>
            <person name="Madan A."/>
            <person name="Fahey J."/>
            <person name="Helton E."/>
            <person name="Ketteman M."/>
            <person name="Madan A."/>
            <person name="Rodrigues S."/>
            <person name="Sanchez A."/>
            <person name="Whiting M."/>
            <person name="Dasch G."/>
            <person name="Eremeeva M."/>
        </authorList>
    </citation>
    <scope>NUCLEOTIDE SEQUENCE</scope>
    <source>
        <strain evidence="1">Hartford</strain>
    </source>
</reference>